<name>C6W398_DYAFD</name>
<dbReference type="Gene3D" id="1.25.40.10">
    <property type="entry name" value="Tetratricopeptide repeat domain"/>
    <property type="match status" value="1"/>
</dbReference>
<gene>
    <name evidence="2" type="ordered locus">Dfer_0950</name>
</gene>
<dbReference type="Proteomes" id="UP000002011">
    <property type="component" value="Chromosome"/>
</dbReference>
<dbReference type="HOGENOM" id="CLU_428159_0_0_10"/>
<dbReference type="SUPFAM" id="SSF48452">
    <property type="entry name" value="TPR-like"/>
    <property type="match status" value="1"/>
</dbReference>
<dbReference type="RefSeq" id="WP_015810456.1">
    <property type="nucleotide sequence ID" value="NC_013037.1"/>
</dbReference>
<dbReference type="EMBL" id="CP001619">
    <property type="protein sequence ID" value="ACT92202.1"/>
    <property type="molecule type" value="Genomic_DNA"/>
</dbReference>
<keyword evidence="3" id="KW-1185">Reference proteome</keyword>
<protein>
    <recommendedName>
        <fullName evidence="1">DUF4365 domain-containing protein</fullName>
    </recommendedName>
</protein>
<reference evidence="2 3" key="1">
    <citation type="journal article" date="2009" name="Stand. Genomic Sci.">
        <title>Complete genome sequence of Dyadobacter fermentans type strain (NS114).</title>
        <authorList>
            <person name="Lang E."/>
            <person name="Lapidus A."/>
            <person name="Chertkov O."/>
            <person name="Brettin T."/>
            <person name="Detter J.C."/>
            <person name="Han C."/>
            <person name="Copeland A."/>
            <person name="Glavina Del Rio T."/>
            <person name="Nolan M."/>
            <person name="Chen F."/>
            <person name="Lucas S."/>
            <person name="Tice H."/>
            <person name="Cheng J.F."/>
            <person name="Land M."/>
            <person name="Hauser L."/>
            <person name="Chang Y.J."/>
            <person name="Jeffries C.D."/>
            <person name="Kopitz M."/>
            <person name="Bruce D."/>
            <person name="Goodwin L."/>
            <person name="Pitluck S."/>
            <person name="Ovchinnikova G."/>
            <person name="Pati A."/>
            <person name="Ivanova N."/>
            <person name="Mavrommatis K."/>
            <person name="Chen A."/>
            <person name="Palaniappan K."/>
            <person name="Chain P."/>
            <person name="Bristow J."/>
            <person name="Eisen J.A."/>
            <person name="Markowitz V."/>
            <person name="Hugenholtz P."/>
            <person name="Goker M."/>
            <person name="Rohde M."/>
            <person name="Kyrpides N.C."/>
            <person name="Klenk H.P."/>
        </authorList>
    </citation>
    <scope>NUCLEOTIDE SEQUENCE [LARGE SCALE GENOMIC DNA]</scope>
    <source>
        <strain evidence="3">ATCC 700827 / DSM 18053 / CIP 107007 / KCTC 52180 / NS114</strain>
    </source>
</reference>
<sequence>MIQRTRSHILEQESRFEFRKVLPATWVCRDKHDDYGIDCEVEIFTESGQATGLVFWVQLKATDSIDPSVTKKLYFERDKIGQFVSYDIPVVIVRYISDSKALYFRWAKGLAIPRTESKSIPVFFSDSCQWSDESPADISCYLQAQNWVKQGKVSLPIPTFIDRALDFEPMAIPYSNVNIVKTCLRNLGRHINIRREPREALLFIRISGNKIFMSLADIQCAEMKVTFDKVVGEHIPELKKHILVLFCSLMFDLGRKEIANDLIMKENLLSVVFKSKKYLISILPELLESQHFGEVLQSLEEYIRKDPGGSTDLQFALALLLTERRNEIGQDKIAAIGKFYENELTFHVGRGDNMAIALSHYNLAQHFKAQGETESAIIHYLKARKHGKFYNSAHYFFSDFAGLMFSIGKFRFAATFYSKAINLGSQDPVMVALHADALMYAGCYQEARDCFDKYLLANPDAVDNEEWQLKYTLLATHLEHGYPSVQSRKPAEAESIAGQGADDNALALDFLCRLAWYGRGIESSKAGNFEKAFAELVFAAVLYRDDPYVWAVSFVTGLDAKADNSILTFLIRVAYEYTEQDFILEVGKILEKVQPESIDAVLELIDLTIKDVKRKQIKVRVFSEDGAFEEIQF</sequence>
<dbReference type="STRING" id="471854.Dfer_0950"/>
<dbReference type="AlphaFoldDB" id="C6W398"/>
<dbReference type="OrthoDB" id="1452892at2"/>
<proteinExistence type="predicted"/>
<feature type="domain" description="DUF4365" evidence="1">
    <location>
        <begin position="11"/>
        <end position="141"/>
    </location>
</feature>
<dbReference type="KEGG" id="dfe:Dfer_0950"/>
<organism evidence="2 3">
    <name type="scientific">Dyadobacter fermentans (strain ATCC 700827 / DSM 18053 / CIP 107007 / KCTC 52180 / NS114)</name>
    <dbReference type="NCBI Taxonomy" id="471854"/>
    <lineage>
        <taxon>Bacteria</taxon>
        <taxon>Pseudomonadati</taxon>
        <taxon>Bacteroidota</taxon>
        <taxon>Cytophagia</taxon>
        <taxon>Cytophagales</taxon>
        <taxon>Spirosomataceae</taxon>
        <taxon>Dyadobacter</taxon>
    </lineage>
</organism>
<evidence type="ECO:0000313" key="3">
    <source>
        <dbReference type="Proteomes" id="UP000002011"/>
    </source>
</evidence>
<dbReference type="Pfam" id="PF14280">
    <property type="entry name" value="DUF4365"/>
    <property type="match status" value="1"/>
</dbReference>
<dbReference type="InterPro" id="IPR025375">
    <property type="entry name" value="DUF4365"/>
</dbReference>
<evidence type="ECO:0000259" key="1">
    <source>
        <dbReference type="Pfam" id="PF14280"/>
    </source>
</evidence>
<dbReference type="eggNOG" id="COG0457">
    <property type="taxonomic scope" value="Bacteria"/>
</dbReference>
<evidence type="ECO:0000313" key="2">
    <source>
        <dbReference type="EMBL" id="ACT92202.1"/>
    </source>
</evidence>
<accession>C6W398</accession>
<dbReference type="InterPro" id="IPR011990">
    <property type="entry name" value="TPR-like_helical_dom_sf"/>
</dbReference>